<evidence type="ECO:0000313" key="15">
    <source>
        <dbReference type="EMBL" id="KAK3284592.1"/>
    </source>
</evidence>
<dbReference type="InterPro" id="IPR011011">
    <property type="entry name" value="Znf_FYVE_PHD"/>
</dbReference>
<feature type="domain" description="BAH" evidence="14">
    <location>
        <begin position="227"/>
        <end position="344"/>
    </location>
</feature>
<feature type="region of interest" description="Disordered" evidence="12">
    <location>
        <begin position="1"/>
        <end position="117"/>
    </location>
</feature>
<proteinExistence type="inferred from homology"/>
<evidence type="ECO:0000256" key="8">
    <source>
        <dbReference type="ARBA" id="ARBA00023125"/>
    </source>
</evidence>
<dbReference type="Pfam" id="PF00004">
    <property type="entry name" value="AAA"/>
    <property type="match status" value="1"/>
</dbReference>
<feature type="domain" description="PHD-type" evidence="13">
    <location>
        <begin position="171"/>
        <end position="221"/>
    </location>
</feature>
<sequence length="985" mass="109624">MEGRRSTRGAASCQLTSKEMLSAVIRPPKAQTAPKSIPPPVPQNARKKIQEKPAATKKKSDLKLDPSKKRKYEKASNTEGNKKAKPAPPQTSSKKNAAEYKKRSKPEDVKKNSRKNQLQVAELNKAIKCKVPRKPKRQYFRSAKLNDEVYKVGDAVYVFSGTIFDEEEEDEEYCEICDKDTTLGTMLECDECLRGFHMNCLQPPLQKVPEAEWFCMECANATFGAKPPAPRRERNKTARERFLDGEVELARVERIWRDGLNKEFMFTARWYYRPEETHTGRQAHHTRREVFLSSVTDDCHSEAIYRHATVATPSEYMHKGNAGDDVYMCEYLYDATWQRFRRKEDEQDTDAAYLWNAPKHDAAHEAWEEEDEKEEGSSEDEDWMVEEEEMVLAQRRRANKPQKGQAPRAANRRQNLVMTKQEKSKAEAGFILFGHRKNIQGMGLEEVPAAPRAKEEGVLPQAKAALALAATPASLPCRSLARAASWGGDGAFGPGSGFWVGGGEGAFGSGVRSSVGREELPRSGFVGGGEGAWLSERLRGGREELYSASRSWGRGGELWLSERPCGAGRSFASGSGFVGREELGSGRPSAHRKTATVLEVMRALTKRQLDGELDPFQFVEVNGVKLPSPNHAYSTLWEALTGMHTSHARAAELLEAHFSRPPKKGQQRAVTVVLVDEMDLLITKNQTVLYNLFDWPLRAGSRLVMIGVANTMDMPDRLLPRIASRMSLHRQSFQPYTFKQLDTIITSRLEGCNAFMPAAIEFAARKVAAVSGDVRRVLELCRRAVELAQERQQSSDDAVASTSSPTASPAPAGAQTPRQSPLKAPAPAADLPSARLTSVASPSSAQNWGRGKGDSDLVTTEDIRAAVAELFSAPHMQLLEGLAMQQKVALLALLLELRQTGMPDAVLELVYERHIRLCRERAIWEPSWEQLAEAIAAMGYIHLLLCEPGRRGCIQKLALNVPTGDVEYVLKNDESLPWMRDHLSA</sequence>
<dbReference type="PROSITE" id="PS01359">
    <property type="entry name" value="ZF_PHD_1"/>
    <property type="match status" value="1"/>
</dbReference>
<keyword evidence="9 11" id="KW-0539">Nucleus</keyword>
<comment type="subcellular location">
    <subcellularLocation>
        <location evidence="1 11">Nucleus</location>
    </subcellularLocation>
</comment>
<feature type="region of interest" description="Disordered" evidence="12">
    <location>
        <begin position="791"/>
        <end position="855"/>
    </location>
</feature>
<evidence type="ECO:0000313" key="16">
    <source>
        <dbReference type="Proteomes" id="UP001190700"/>
    </source>
</evidence>
<comment type="caution">
    <text evidence="15">The sequence shown here is derived from an EMBL/GenBank/DDBJ whole genome shotgun (WGS) entry which is preliminary data.</text>
</comment>
<dbReference type="GO" id="GO:0003688">
    <property type="term" value="F:DNA replication origin binding"/>
    <property type="evidence" value="ECO:0007669"/>
    <property type="project" value="TreeGrafter"/>
</dbReference>
<evidence type="ECO:0000259" key="13">
    <source>
        <dbReference type="PROSITE" id="PS50016"/>
    </source>
</evidence>
<feature type="compositionally biased region" description="Basic and acidic residues" evidence="12">
    <location>
        <begin position="96"/>
        <end position="111"/>
    </location>
</feature>
<evidence type="ECO:0000256" key="10">
    <source>
        <dbReference type="PROSITE-ProRule" id="PRU00146"/>
    </source>
</evidence>
<dbReference type="InterPro" id="IPR001965">
    <property type="entry name" value="Znf_PHD"/>
</dbReference>
<evidence type="ECO:0000256" key="9">
    <source>
        <dbReference type="ARBA" id="ARBA00023242"/>
    </source>
</evidence>
<keyword evidence="16" id="KW-1185">Reference proteome</keyword>
<protein>
    <recommendedName>
        <fullName evidence="11">Origin recognition complex subunit 1</fullName>
    </recommendedName>
</protein>
<dbReference type="GO" id="GO:0016887">
    <property type="term" value="F:ATP hydrolysis activity"/>
    <property type="evidence" value="ECO:0007669"/>
    <property type="project" value="InterPro"/>
</dbReference>
<dbReference type="SMART" id="SM00249">
    <property type="entry name" value="PHD"/>
    <property type="match status" value="1"/>
</dbReference>
<dbReference type="InterPro" id="IPR013083">
    <property type="entry name" value="Znf_RING/FYVE/PHD"/>
</dbReference>
<dbReference type="InterPro" id="IPR015163">
    <property type="entry name" value="Cdc6_C"/>
</dbReference>
<keyword evidence="4" id="KW-0479">Metal-binding</keyword>
<keyword evidence="5 10" id="KW-0863">Zinc-finger</keyword>
<feature type="compositionally biased region" description="Low complexity" evidence="12">
    <location>
        <begin position="795"/>
        <end position="834"/>
    </location>
</feature>
<dbReference type="InterPro" id="IPR043151">
    <property type="entry name" value="BAH_sf"/>
</dbReference>
<dbReference type="SUPFAM" id="SSF57903">
    <property type="entry name" value="FYVE/PHD zinc finger"/>
    <property type="match status" value="1"/>
</dbReference>
<dbReference type="GO" id="GO:0033314">
    <property type="term" value="P:mitotic DNA replication checkpoint signaling"/>
    <property type="evidence" value="ECO:0007669"/>
    <property type="project" value="TreeGrafter"/>
</dbReference>
<dbReference type="SUPFAM" id="SSF46785">
    <property type="entry name" value="Winged helix' DNA-binding domain"/>
    <property type="match status" value="1"/>
</dbReference>
<comment type="function">
    <text evidence="11">Component of the origin recognition complex (ORC) that binds origins of replication. DNA-binding is ATP-dependent, however specific DNA sequences that define origins of replication have not been identified so far. ORC is required to assemble the pre-replication complex necessary to initiate DNA replication.</text>
</comment>
<dbReference type="Gene3D" id="3.30.40.10">
    <property type="entry name" value="Zinc/RING finger domain, C3HC4 (zinc finger)"/>
    <property type="match status" value="1"/>
</dbReference>
<dbReference type="EMBL" id="LGRX02002232">
    <property type="protein sequence ID" value="KAK3284592.1"/>
    <property type="molecule type" value="Genomic_DNA"/>
</dbReference>
<dbReference type="Gene3D" id="2.30.30.490">
    <property type="match status" value="1"/>
</dbReference>
<evidence type="ECO:0000256" key="11">
    <source>
        <dbReference type="RuleBase" id="RU365058"/>
    </source>
</evidence>
<dbReference type="Gene3D" id="1.10.8.60">
    <property type="match status" value="1"/>
</dbReference>
<dbReference type="InterPro" id="IPR003959">
    <property type="entry name" value="ATPase_AAA_core"/>
</dbReference>
<evidence type="ECO:0000256" key="12">
    <source>
        <dbReference type="SAM" id="MobiDB-lite"/>
    </source>
</evidence>
<dbReference type="PROSITE" id="PS50016">
    <property type="entry name" value="ZF_PHD_2"/>
    <property type="match status" value="1"/>
</dbReference>
<gene>
    <name evidence="15" type="ORF">CYMTET_7761</name>
</gene>
<evidence type="ECO:0000259" key="14">
    <source>
        <dbReference type="PROSITE" id="PS51038"/>
    </source>
</evidence>
<keyword evidence="3 11" id="KW-0235">DNA replication</keyword>
<evidence type="ECO:0000256" key="1">
    <source>
        <dbReference type="ARBA" id="ARBA00004123"/>
    </source>
</evidence>
<dbReference type="GO" id="GO:0005524">
    <property type="term" value="F:ATP binding"/>
    <property type="evidence" value="ECO:0007669"/>
    <property type="project" value="UniProtKB-KW"/>
</dbReference>
<dbReference type="GO" id="GO:0003682">
    <property type="term" value="F:chromatin binding"/>
    <property type="evidence" value="ECO:0007669"/>
    <property type="project" value="InterPro"/>
</dbReference>
<dbReference type="PANTHER" id="PTHR10763">
    <property type="entry name" value="CELL DIVISION CONTROL PROTEIN 6-RELATED"/>
    <property type="match status" value="1"/>
</dbReference>
<evidence type="ECO:0000256" key="4">
    <source>
        <dbReference type="ARBA" id="ARBA00022723"/>
    </source>
</evidence>
<dbReference type="PANTHER" id="PTHR10763:SF23">
    <property type="entry name" value="ORIGIN RECOGNITION COMPLEX SUBUNIT 1"/>
    <property type="match status" value="1"/>
</dbReference>
<dbReference type="InterPro" id="IPR054425">
    <property type="entry name" value="Cdc6_ORC1-like_ATPase_lid"/>
</dbReference>
<keyword evidence="7" id="KW-0460">Magnesium</keyword>
<reference evidence="15 16" key="1">
    <citation type="journal article" date="2015" name="Genome Biol. Evol.">
        <title>Comparative Genomics of a Bacterivorous Green Alga Reveals Evolutionary Causalities and Consequences of Phago-Mixotrophic Mode of Nutrition.</title>
        <authorList>
            <person name="Burns J.A."/>
            <person name="Paasch A."/>
            <person name="Narechania A."/>
            <person name="Kim E."/>
        </authorList>
    </citation>
    <scope>NUCLEOTIDE SEQUENCE [LARGE SCALE GENOMIC DNA]</scope>
    <source>
        <strain evidence="15 16">PLY_AMNH</strain>
    </source>
</reference>
<dbReference type="InterPro" id="IPR019786">
    <property type="entry name" value="Zinc_finger_PHD-type_CS"/>
</dbReference>
<dbReference type="SMART" id="SM00439">
    <property type="entry name" value="BAH"/>
    <property type="match status" value="1"/>
</dbReference>
<keyword evidence="6" id="KW-0862">Zinc</keyword>
<feature type="compositionally biased region" description="Acidic residues" evidence="12">
    <location>
        <begin position="367"/>
        <end position="383"/>
    </location>
</feature>
<keyword evidence="11" id="KW-0547">Nucleotide-binding</keyword>
<accession>A0AAE0GUV4</accession>
<feature type="compositionally biased region" description="Polar residues" evidence="12">
    <location>
        <begin position="835"/>
        <end position="847"/>
    </location>
</feature>
<dbReference type="InterPro" id="IPR001025">
    <property type="entry name" value="BAH_dom"/>
</dbReference>
<dbReference type="InterPro" id="IPR019787">
    <property type="entry name" value="Znf_PHD-finger"/>
</dbReference>
<feature type="compositionally biased region" description="Basic and acidic residues" evidence="12">
    <location>
        <begin position="58"/>
        <end position="82"/>
    </location>
</feature>
<comment type="subunit">
    <text evidence="11">Component of the origin recognition complex (ORC) composed of at least ORC1, ORC2, ORC3, ORC4, ORC5 and ORC6. ORC is regulated in a cell-cycle and development dependent manner. It is sequentially assembled at the exit from anaphase of mitosis and disassembled as cells enter S phase. Binds unmodified and methylated histone H3.</text>
</comment>
<comment type="similarity">
    <text evidence="2 11">Belongs to the ORC1 family.</text>
</comment>
<evidence type="ECO:0000256" key="3">
    <source>
        <dbReference type="ARBA" id="ARBA00022705"/>
    </source>
</evidence>
<dbReference type="Pfam" id="PF09079">
    <property type="entry name" value="WHD_Cdc6"/>
    <property type="match status" value="1"/>
</dbReference>
<dbReference type="Proteomes" id="UP001190700">
    <property type="component" value="Unassembled WGS sequence"/>
</dbReference>
<dbReference type="InterPro" id="IPR027417">
    <property type="entry name" value="P-loop_NTPase"/>
</dbReference>
<dbReference type="GO" id="GO:0008270">
    <property type="term" value="F:zinc ion binding"/>
    <property type="evidence" value="ECO:0007669"/>
    <property type="project" value="UniProtKB-KW"/>
</dbReference>
<dbReference type="GO" id="GO:0006270">
    <property type="term" value="P:DNA replication initiation"/>
    <property type="evidence" value="ECO:0007669"/>
    <property type="project" value="TreeGrafter"/>
</dbReference>
<name>A0AAE0GUV4_9CHLO</name>
<dbReference type="InterPro" id="IPR050311">
    <property type="entry name" value="ORC1/CDC6"/>
</dbReference>
<dbReference type="SUPFAM" id="SSF52540">
    <property type="entry name" value="P-loop containing nucleoside triphosphate hydrolases"/>
    <property type="match status" value="1"/>
</dbReference>
<evidence type="ECO:0000256" key="2">
    <source>
        <dbReference type="ARBA" id="ARBA00008398"/>
    </source>
</evidence>
<keyword evidence="11" id="KW-0067">ATP-binding</keyword>
<dbReference type="Pfam" id="PF22606">
    <property type="entry name" value="Cdc6-ORC-like_ATPase_lid"/>
    <property type="match status" value="1"/>
</dbReference>
<evidence type="ECO:0000256" key="6">
    <source>
        <dbReference type="ARBA" id="ARBA00022833"/>
    </source>
</evidence>
<dbReference type="InterPro" id="IPR036390">
    <property type="entry name" value="WH_DNA-bd_sf"/>
</dbReference>
<dbReference type="AlphaFoldDB" id="A0AAE0GUV4"/>
<dbReference type="Pfam" id="PF00628">
    <property type="entry name" value="PHD"/>
    <property type="match status" value="1"/>
</dbReference>
<dbReference type="Pfam" id="PF01426">
    <property type="entry name" value="BAH"/>
    <property type="match status" value="1"/>
</dbReference>
<dbReference type="PROSITE" id="PS51038">
    <property type="entry name" value="BAH"/>
    <property type="match status" value="1"/>
</dbReference>
<organism evidence="15 16">
    <name type="scientific">Cymbomonas tetramitiformis</name>
    <dbReference type="NCBI Taxonomy" id="36881"/>
    <lineage>
        <taxon>Eukaryota</taxon>
        <taxon>Viridiplantae</taxon>
        <taxon>Chlorophyta</taxon>
        <taxon>Pyramimonadophyceae</taxon>
        <taxon>Pyramimonadales</taxon>
        <taxon>Pyramimonadaceae</taxon>
        <taxon>Cymbomonas</taxon>
    </lineage>
</organism>
<keyword evidence="8 11" id="KW-0238">DNA-binding</keyword>
<feature type="region of interest" description="Disordered" evidence="12">
    <location>
        <begin position="361"/>
        <end position="383"/>
    </location>
</feature>
<evidence type="ECO:0000256" key="7">
    <source>
        <dbReference type="ARBA" id="ARBA00022842"/>
    </source>
</evidence>
<dbReference type="Gene3D" id="3.40.50.300">
    <property type="entry name" value="P-loop containing nucleotide triphosphate hydrolases"/>
    <property type="match status" value="1"/>
</dbReference>
<evidence type="ECO:0000256" key="5">
    <source>
        <dbReference type="ARBA" id="ARBA00022771"/>
    </source>
</evidence>
<dbReference type="GO" id="GO:0005664">
    <property type="term" value="C:nuclear origin of replication recognition complex"/>
    <property type="evidence" value="ECO:0007669"/>
    <property type="project" value="TreeGrafter"/>
</dbReference>